<comment type="function">
    <text evidence="7">Component of the EKC/KEOPS complex that is required for the formation of a threonylcarbamoyl group on adenosine at position 37 (t(6)A37) in tRNAs that read codons beginning with adenine. The complex is probably involved in the transfer of the threonylcarbamoyl moiety of threonylcarbamoyl-AMP (TC-AMP) to the N6 group of A37. CGI121 acts as an allosteric effector that regulates the t(6)A activity of the complex. The EKC/KEOPS complex also promotes both telomere uncapping and telomere elongation. The complex is required for efficient recruitment of transcriptional coactivators. CGI121 is not required for tRNA modification.</text>
</comment>
<evidence type="ECO:0000256" key="2">
    <source>
        <dbReference type="ARBA" id="ARBA00005546"/>
    </source>
</evidence>
<evidence type="ECO:0000256" key="4">
    <source>
        <dbReference type="ARBA" id="ARBA00016009"/>
    </source>
</evidence>
<dbReference type="InterPro" id="IPR013926">
    <property type="entry name" value="CGI121/TPRKB"/>
</dbReference>
<dbReference type="GO" id="GO:0005634">
    <property type="term" value="C:nucleus"/>
    <property type="evidence" value="ECO:0007669"/>
    <property type="project" value="UniProtKB-SubCell"/>
</dbReference>
<dbReference type="AlphaFoldDB" id="A0A095EMP9"/>
<dbReference type="GO" id="GO:0000408">
    <property type="term" value="C:EKC/KEOPS complex"/>
    <property type="evidence" value="ECO:0007669"/>
    <property type="project" value="TreeGrafter"/>
</dbReference>
<dbReference type="HOGENOM" id="CLU_065847_1_2_1"/>
<dbReference type="KEGG" id="cdeu:CNBG_3925"/>
<comment type="subcellular location">
    <subcellularLocation>
        <location evidence="1">Nucleus</location>
    </subcellularLocation>
</comment>
<evidence type="ECO:0000256" key="8">
    <source>
        <dbReference type="RuleBase" id="RU004398"/>
    </source>
</evidence>
<dbReference type="GeneID" id="88180169"/>
<evidence type="ECO:0000256" key="7">
    <source>
        <dbReference type="ARBA" id="ARBA00025043"/>
    </source>
</evidence>
<dbReference type="GO" id="GO:0002949">
    <property type="term" value="P:tRNA threonylcarbamoyladenosine modification"/>
    <property type="evidence" value="ECO:0007669"/>
    <property type="project" value="TreeGrafter"/>
</dbReference>
<dbReference type="InterPro" id="IPR036504">
    <property type="entry name" value="CGI121/TPRKB_sf"/>
</dbReference>
<gene>
    <name evidence="9" type="ORF">CNBG_3925</name>
</gene>
<dbReference type="PANTHER" id="PTHR15840">
    <property type="entry name" value="CGI-121 FAMILY MEMBER"/>
    <property type="match status" value="1"/>
</dbReference>
<dbReference type="VEuPathDB" id="FungiDB:CNBG_3925"/>
<evidence type="ECO:0000256" key="3">
    <source>
        <dbReference type="ARBA" id="ARBA00015316"/>
    </source>
</evidence>
<dbReference type="PANTHER" id="PTHR15840:SF10">
    <property type="entry name" value="EKC_KEOPS COMPLEX SUBUNIT TPRKB"/>
    <property type="match status" value="1"/>
</dbReference>
<dbReference type="Gene3D" id="3.30.2380.10">
    <property type="entry name" value="CGI121/TPRKB"/>
    <property type="match status" value="1"/>
</dbReference>
<dbReference type="OMA" id="IVCRMST"/>
<evidence type="ECO:0000256" key="6">
    <source>
        <dbReference type="ARBA" id="ARBA00023242"/>
    </source>
</evidence>
<evidence type="ECO:0000256" key="1">
    <source>
        <dbReference type="ARBA" id="ARBA00004123"/>
    </source>
</evidence>
<protein>
    <recommendedName>
        <fullName evidence="4">EKC/KEOPS complex subunit CGI121</fullName>
    </recommendedName>
    <alternativeName>
        <fullName evidence="3">EKC/KEOPS complex subunit cgi121</fullName>
    </alternativeName>
</protein>
<dbReference type="SUPFAM" id="SSF143870">
    <property type="entry name" value="PF0523-like"/>
    <property type="match status" value="1"/>
</dbReference>
<sequence length="229" mass="25243">METYAYPAFPPQYSNIHIALFKNVTNAPQIRRRLIEASQMAGPEGDKAREEVDFGFVEANLLVSKEHLLIAILSTLLYAFPSTGPAPTNPPPLSEISDPDISSLSLCSSSETRQPKTRSHNLHSELLLLLSPNNNITDSIRRHGVSDSTTNLAVIKFGKRGDKVEEVYEAMKKVVEGELTGWEGISEGTDWARVDKIYKLNELNALKTADVVEKKRAAVVSTVAIKNVI</sequence>
<dbReference type="OrthoDB" id="329139at2759"/>
<evidence type="ECO:0000313" key="10">
    <source>
        <dbReference type="Proteomes" id="UP000029445"/>
    </source>
</evidence>
<dbReference type="STRING" id="294750.A0A095EMP9"/>
<accession>A0A095EMP9</accession>
<dbReference type="Proteomes" id="UP000029445">
    <property type="component" value="Chromosome 11"/>
</dbReference>
<comment type="similarity">
    <text evidence="2 8">Belongs to the CGI121/TPRKB family.</text>
</comment>
<keyword evidence="6 8" id="KW-0539">Nucleus</keyword>
<name>A0A095EMP9_CRYD2</name>
<proteinExistence type="inferred from homology"/>
<organism evidence="9 10">
    <name type="scientific">Cryptococcus deuterogattii (strain R265)</name>
    <name type="common">Cryptococcus gattii VGII (strain R265)</name>
    <dbReference type="NCBI Taxonomy" id="294750"/>
    <lineage>
        <taxon>Eukaryota</taxon>
        <taxon>Fungi</taxon>
        <taxon>Dikarya</taxon>
        <taxon>Basidiomycota</taxon>
        <taxon>Agaricomycotina</taxon>
        <taxon>Tremellomycetes</taxon>
        <taxon>Tremellales</taxon>
        <taxon>Cryptococcaceae</taxon>
        <taxon>Cryptococcus</taxon>
        <taxon>Cryptococcus gattii species complex</taxon>
    </lineage>
</organism>
<keyword evidence="10" id="KW-1185">Reference proteome</keyword>
<keyword evidence="5" id="KW-0819">tRNA processing</keyword>
<evidence type="ECO:0000313" key="9">
    <source>
        <dbReference type="EMBL" id="KGB78363.1"/>
    </source>
</evidence>
<evidence type="ECO:0000256" key="5">
    <source>
        <dbReference type="ARBA" id="ARBA00022694"/>
    </source>
</evidence>
<reference evidence="9 10" key="1">
    <citation type="journal article" date="2011" name="MBio">
        <title>Genome variation in Cryptococcus gattii, an emerging pathogen of immunocompetent hosts.</title>
        <authorList>
            <person name="D'Souza C.A."/>
            <person name="Kronstad J.W."/>
            <person name="Taylor G."/>
            <person name="Warren R."/>
            <person name="Yuen M."/>
            <person name="Hu G."/>
            <person name="Jung W.H."/>
            <person name="Sham A."/>
            <person name="Kidd S.E."/>
            <person name="Tangen K."/>
            <person name="Lee N."/>
            <person name="Zeilmaker T."/>
            <person name="Sawkins J."/>
            <person name="McVicker G."/>
            <person name="Shah S."/>
            <person name="Gnerre S."/>
            <person name="Griggs A."/>
            <person name="Zeng Q."/>
            <person name="Bartlett K."/>
            <person name="Li W."/>
            <person name="Wang X."/>
            <person name="Heitman J."/>
            <person name="Stajich J.E."/>
            <person name="Fraser J.A."/>
            <person name="Meyer W."/>
            <person name="Carter D."/>
            <person name="Schein J."/>
            <person name="Krzywinski M."/>
            <person name="Kwon-Chung K.J."/>
            <person name="Varma A."/>
            <person name="Wang J."/>
            <person name="Brunham R."/>
            <person name="Fyfe M."/>
            <person name="Ouellette B.F."/>
            <person name="Siddiqui A."/>
            <person name="Marra M."/>
            <person name="Jones S."/>
            <person name="Holt R."/>
            <person name="Birren B.W."/>
            <person name="Galagan J.E."/>
            <person name="Cuomo C.A."/>
        </authorList>
    </citation>
    <scope>NUCLEOTIDE SEQUENCE [LARGE SCALE GENOMIC DNA]</scope>
    <source>
        <strain evidence="9 10">R265</strain>
    </source>
</reference>
<dbReference type="RefSeq" id="XP_062884112.1">
    <property type="nucleotide sequence ID" value="XM_063027894.1"/>
</dbReference>
<dbReference type="Pfam" id="PF08617">
    <property type="entry name" value="CGI-121"/>
    <property type="match status" value="1"/>
</dbReference>
<reference evidence="9 10" key="2">
    <citation type="journal article" date="2018" name="Proc. Natl. Acad. Sci.">
        <title>RNAi is a critical determinant of centromere evolution in closely related fungi.</title>
        <authorList>
            <person name="Yadav V."/>
            <person name="Sun S."/>
            <person name="Billmyre R.B."/>
            <person name="Thimmappa B.C."/>
            <person name="Shea T."/>
            <person name="Lintner R."/>
            <person name="Bakkeren G."/>
            <person name="Cuomo C.A."/>
            <person name="Heitman J."/>
            <person name="Sanyal K."/>
        </authorList>
    </citation>
    <scope>NUCLEOTIDE SEQUENCE [LARGE SCALE GENOMIC DNA]</scope>
    <source>
        <strain evidence="9 10">R265</strain>
    </source>
</reference>
<dbReference type="GO" id="GO:0005829">
    <property type="term" value="C:cytosol"/>
    <property type="evidence" value="ECO:0007669"/>
    <property type="project" value="TreeGrafter"/>
</dbReference>
<dbReference type="EMBL" id="CP025769">
    <property type="protein sequence ID" value="KGB78363.1"/>
    <property type="molecule type" value="Genomic_DNA"/>
</dbReference>